<sequence length="447" mass="50486">MHQGFQMDLNPTSAASVNQNPKKRNKNPFTFLFTRQNKSTPTSSYHLDEDQHENLEGIFGAPLCDASKEGSSLWNLIVPDPVALCFHEISRRGLRTEGIFRLSGATCEVVALQKKINICTPEERKAIDASVYDVHTLASLVKKYLRELPEPVIPNGFHEQLQQVNLSDAREGIRQLSAILIKLPFHNRQLIHAILLMAVKIQLHVEKNMMCPEALATVFAPVCTGFEQSLRKDTMPKSSGTKAPNKKSYSTPTNTLNKKRYQKNAHLPFDFSALQLEPKPSIIEQHIKRNKHWTNIWKLMIEQHEVLIDTLSQQANQAKEKEQNPDATWKQHRTHYNMPSSTNTNQTLPSPFSTSGSTVLLPNDIIMAQFHPMHGYSQPETIRETVIPVAQPSTSNSHYANVQPYSQDLDLSEESCHAGDHSLVKKTSIFFQGSNTIRRILSASTLR</sequence>
<feature type="domain" description="Rho-GAP" evidence="3">
    <location>
        <begin position="71"/>
        <end position="264"/>
    </location>
</feature>
<feature type="region of interest" description="Disordered" evidence="2">
    <location>
        <begin position="1"/>
        <end position="29"/>
    </location>
</feature>
<dbReference type="SMART" id="SM00324">
    <property type="entry name" value="RhoGAP"/>
    <property type="match status" value="1"/>
</dbReference>
<evidence type="ECO:0000259" key="3">
    <source>
        <dbReference type="PROSITE" id="PS50238"/>
    </source>
</evidence>
<dbReference type="SUPFAM" id="SSF48350">
    <property type="entry name" value="GTPase activation domain, GAP"/>
    <property type="match status" value="1"/>
</dbReference>
<dbReference type="PANTHER" id="PTHR23176:SF0">
    <property type="entry name" value="RHO GTPASE ACTIVATING PROTEIN AT 19D, ISOFORM D"/>
    <property type="match status" value="1"/>
</dbReference>
<dbReference type="CDD" id="cd00159">
    <property type="entry name" value="RhoGAP"/>
    <property type="match status" value="1"/>
</dbReference>
<evidence type="ECO:0000313" key="4">
    <source>
        <dbReference type="EMBL" id="OBZ82928.1"/>
    </source>
</evidence>
<gene>
    <name evidence="4" type="primary">Arhgap24</name>
    <name evidence="4" type="ORF">A0J61_09023</name>
</gene>
<name>A0A1C7N1S0_9FUNG</name>
<dbReference type="Pfam" id="PF00620">
    <property type="entry name" value="RhoGAP"/>
    <property type="match status" value="1"/>
</dbReference>
<dbReference type="PANTHER" id="PTHR23176">
    <property type="entry name" value="RHO/RAC/CDC GTPASE-ACTIVATING PROTEIN"/>
    <property type="match status" value="1"/>
</dbReference>
<evidence type="ECO:0000256" key="2">
    <source>
        <dbReference type="SAM" id="MobiDB-lite"/>
    </source>
</evidence>
<evidence type="ECO:0000256" key="1">
    <source>
        <dbReference type="ARBA" id="ARBA00022468"/>
    </source>
</evidence>
<dbReference type="Proteomes" id="UP000093000">
    <property type="component" value="Unassembled WGS sequence"/>
</dbReference>
<protein>
    <submittedName>
        <fullName evidence="4">Rho GTPase-activating protein 24</fullName>
    </submittedName>
</protein>
<dbReference type="Gene3D" id="1.10.555.10">
    <property type="entry name" value="Rho GTPase activation protein"/>
    <property type="match status" value="1"/>
</dbReference>
<dbReference type="InterPro" id="IPR000198">
    <property type="entry name" value="RhoGAP_dom"/>
</dbReference>
<comment type="caution">
    <text evidence="4">The sequence shown here is derived from an EMBL/GenBank/DDBJ whole genome shotgun (WGS) entry which is preliminary data.</text>
</comment>
<dbReference type="OrthoDB" id="19923at2759"/>
<keyword evidence="5" id="KW-1185">Reference proteome</keyword>
<proteinExistence type="predicted"/>
<dbReference type="STRING" id="101091.A0A1C7N1S0"/>
<evidence type="ECO:0000313" key="5">
    <source>
        <dbReference type="Proteomes" id="UP000093000"/>
    </source>
</evidence>
<dbReference type="GO" id="GO:0007165">
    <property type="term" value="P:signal transduction"/>
    <property type="evidence" value="ECO:0007669"/>
    <property type="project" value="InterPro"/>
</dbReference>
<feature type="compositionally biased region" description="Polar residues" evidence="2">
    <location>
        <begin position="9"/>
        <end position="20"/>
    </location>
</feature>
<dbReference type="InterPro" id="IPR050729">
    <property type="entry name" value="Rho-GAP"/>
</dbReference>
<dbReference type="InterPro" id="IPR008936">
    <property type="entry name" value="Rho_GTPase_activation_prot"/>
</dbReference>
<dbReference type="PROSITE" id="PS50238">
    <property type="entry name" value="RHOGAP"/>
    <property type="match status" value="1"/>
</dbReference>
<reference evidence="4 5" key="1">
    <citation type="submission" date="2016-03" db="EMBL/GenBank/DDBJ databases">
        <title>Choanephora cucurbitarum.</title>
        <authorList>
            <person name="Min B."/>
            <person name="Park H."/>
            <person name="Park J.-H."/>
            <person name="Shin H.-D."/>
            <person name="Choi I.-G."/>
        </authorList>
    </citation>
    <scope>NUCLEOTIDE SEQUENCE [LARGE SCALE GENOMIC DNA]</scope>
    <source>
        <strain evidence="4 5">KUS-F28377</strain>
    </source>
</reference>
<organism evidence="4 5">
    <name type="scientific">Choanephora cucurbitarum</name>
    <dbReference type="NCBI Taxonomy" id="101091"/>
    <lineage>
        <taxon>Eukaryota</taxon>
        <taxon>Fungi</taxon>
        <taxon>Fungi incertae sedis</taxon>
        <taxon>Mucoromycota</taxon>
        <taxon>Mucoromycotina</taxon>
        <taxon>Mucoromycetes</taxon>
        <taxon>Mucorales</taxon>
        <taxon>Mucorineae</taxon>
        <taxon>Choanephoraceae</taxon>
        <taxon>Choanephoroideae</taxon>
        <taxon>Choanephora</taxon>
    </lineage>
</organism>
<accession>A0A1C7N1S0</accession>
<dbReference type="EMBL" id="LUGH01000756">
    <property type="protein sequence ID" value="OBZ82928.1"/>
    <property type="molecule type" value="Genomic_DNA"/>
</dbReference>
<keyword evidence="1" id="KW-0343">GTPase activation</keyword>
<dbReference type="AlphaFoldDB" id="A0A1C7N1S0"/>
<feature type="region of interest" description="Disordered" evidence="2">
    <location>
        <begin position="232"/>
        <end position="255"/>
    </location>
</feature>
<dbReference type="GO" id="GO:0005096">
    <property type="term" value="F:GTPase activator activity"/>
    <property type="evidence" value="ECO:0007669"/>
    <property type="project" value="UniProtKB-KW"/>
</dbReference>
<dbReference type="InParanoid" id="A0A1C7N1S0"/>
<dbReference type="GO" id="GO:0005737">
    <property type="term" value="C:cytoplasm"/>
    <property type="evidence" value="ECO:0007669"/>
    <property type="project" value="TreeGrafter"/>
</dbReference>
<feature type="compositionally biased region" description="Polar residues" evidence="2">
    <location>
        <begin position="236"/>
        <end position="255"/>
    </location>
</feature>